<proteinExistence type="predicted"/>
<dbReference type="EMBL" id="MU394315">
    <property type="protein sequence ID" value="KAI6086504.1"/>
    <property type="molecule type" value="Genomic_DNA"/>
</dbReference>
<protein>
    <submittedName>
        <fullName evidence="1">Uncharacterized protein</fullName>
    </submittedName>
</protein>
<reference evidence="1 2" key="1">
    <citation type="journal article" date="2022" name="New Phytol.">
        <title>Ecological generalism drives hyperdiversity of secondary metabolite gene clusters in xylarialean endophytes.</title>
        <authorList>
            <person name="Franco M.E.E."/>
            <person name="Wisecaver J.H."/>
            <person name="Arnold A.E."/>
            <person name="Ju Y.M."/>
            <person name="Slot J.C."/>
            <person name="Ahrendt S."/>
            <person name="Moore L.P."/>
            <person name="Eastman K.E."/>
            <person name="Scott K."/>
            <person name="Konkel Z."/>
            <person name="Mondo S.J."/>
            <person name="Kuo A."/>
            <person name="Hayes R.D."/>
            <person name="Haridas S."/>
            <person name="Andreopoulos B."/>
            <person name="Riley R."/>
            <person name="LaButti K."/>
            <person name="Pangilinan J."/>
            <person name="Lipzen A."/>
            <person name="Amirebrahimi M."/>
            <person name="Yan J."/>
            <person name="Adam C."/>
            <person name="Keymanesh K."/>
            <person name="Ng V."/>
            <person name="Louie K."/>
            <person name="Northen T."/>
            <person name="Drula E."/>
            <person name="Henrissat B."/>
            <person name="Hsieh H.M."/>
            <person name="Youens-Clark K."/>
            <person name="Lutzoni F."/>
            <person name="Miadlikowska J."/>
            <person name="Eastwood D.C."/>
            <person name="Hamelin R.C."/>
            <person name="Grigoriev I.V."/>
            <person name="U'Ren J.M."/>
        </authorList>
    </citation>
    <scope>NUCLEOTIDE SEQUENCE [LARGE SCALE GENOMIC DNA]</scope>
    <source>
        <strain evidence="1 2">ER1909</strain>
    </source>
</reference>
<organism evidence="1 2">
    <name type="scientific">Hypoxylon rubiginosum</name>
    <dbReference type="NCBI Taxonomy" id="110542"/>
    <lineage>
        <taxon>Eukaryota</taxon>
        <taxon>Fungi</taxon>
        <taxon>Dikarya</taxon>
        <taxon>Ascomycota</taxon>
        <taxon>Pezizomycotina</taxon>
        <taxon>Sordariomycetes</taxon>
        <taxon>Xylariomycetidae</taxon>
        <taxon>Xylariales</taxon>
        <taxon>Hypoxylaceae</taxon>
        <taxon>Hypoxylon</taxon>
    </lineage>
</organism>
<keyword evidence="2" id="KW-1185">Reference proteome</keyword>
<sequence>MPIAITNGATGVDAERTPLCHIITPVGMLGYGLQEGETTEALRRFVATGVPTAMILDSGSTDSGPDRLALGKMGSPRSSYVRDLRKLLKLAHAFHVPLIFSSAGSDGSDEHLQEILDIIEDLAREDGNDAYSFKTVGIFSGIDKSLIKERLKAGAISGCGACVPPLTEEDIDASVRVVAQMGPEPFIDAMAANPDFDIIAGGRAYDPAPYVAYCAYLAGVDMNDWSNPTVQRQVGGFTHMGKILECGGTCAEPKSHGATATVYRDGEFIISPLTPTARCTPVSVAAHTMYEKSRPDILHGPGGYFDLNTATYEQLEDDRSIRVRGSTFHFTRESGNPYQVKLEAGQIVGYRSMFMGSIRDPILIKQLDSLTELVKQYAASQHDHIPGTYEFDFHFYGKPDGTEDASPQSPEVFLIGEVLASSQELATSVAATGKIGITHGSYPGQKATSGNFAFGIGGKNVIELGPCSKFSMYHLMDLEDGEERLSLEDNVATTNGTNGTNVNGTHKKRNRLFTQTVSVQGKGDRSSPRSATPITTAVNGDVKSNGHKTSATATKTSNGSISNGHSKPATLGDLAKVVRSKNAGPYEITFDLIFESRDTYLKVKESGLLSAKAIANAYNLLESDVVWCGFFDPAQAFKATIPRIRGGKRVPGGSFMENDVHGSQQHLPLVNVKLPEELVTALV</sequence>
<name>A0ACC0D1H6_9PEZI</name>
<evidence type="ECO:0000313" key="2">
    <source>
        <dbReference type="Proteomes" id="UP001497680"/>
    </source>
</evidence>
<accession>A0ACC0D1H6</accession>
<evidence type="ECO:0000313" key="1">
    <source>
        <dbReference type="EMBL" id="KAI6086504.1"/>
    </source>
</evidence>
<dbReference type="Proteomes" id="UP001497680">
    <property type="component" value="Unassembled WGS sequence"/>
</dbReference>
<comment type="caution">
    <text evidence="1">The sequence shown here is derived from an EMBL/GenBank/DDBJ whole genome shotgun (WGS) entry which is preliminary data.</text>
</comment>
<gene>
    <name evidence="1" type="ORF">F4821DRAFT_238395</name>
</gene>